<evidence type="ECO:0000313" key="2">
    <source>
        <dbReference type="Proteomes" id="UP000270036"/>
    </source>
</evidence>
<dbReference type="AlphaFoldDB" id="A0A448NRH2"/>
<name>A0A448NRH2_9FLAO</name>
<proteinExistence type="predicted"/>
<evidence type="ECO:0000313" key="1">
    <source>
        <dbReference type="EMBL" id="VEH99509.1"/>
    </source>
</evidence>
<dbReference type="EMBL" id="LR134441">
    <property type="protein sequence ID" value="VEH99509.1"/>
    <property type="molecule type" value="Genomic_DNA"/>
</dbReference>
<protein>
    <submittedName>
        <fullName evidence="1">Uncharacterized protein</fullName>
    </submittedName>
</protein>
<dbReference type="Proteomes" id="UP000270036">
    <property type="component" value="Chromosome"/>
</dbReference>
<gene>
    <name evidence="1" type="ORF">NCTC13489_01570</name>
</gene>
<sequence>MPANWKSFILIFLIHNFTKRMMSISYVYTSVKMDGQFRSFKKNYY</sequence>
<organism evidence="1 2">
    <name type="scientific">Kaistella antarctica</name>
    <dbReference type="NCBI Taxonomy" id="266748"/>
    <lineage>
        <taxon>Bacteria</taxon>
        <taxon>Pseudomonadati</taxon>
        <taxon>Bacteroidota</taxon>
        <taxon>Flavobacteriia</taxon>
        <taxon>Flavobacteriales</taxon>
        <taxon>Weeksellaceae</taxon>
        <taxon>Chryseobacterium group</taxon>
        <taxon>Kaistella</taxon>
    </lineage>
</organism>
<dbReference type="KEGG" id="cant:NCTC13489_01570"/>
<reference evidence="1 2" key="1">
    <citation type="submission" date="2018-12" db="EMBL/GenBank/DDBJ databases">
        <authorList>
            <consortium name="Pathogen Informatics"/>
        </authorList>
    </citation>
    <scope>NUCLEOTIDE SEQUENCE [LARGE SCALE GENOMIC DNA]</scope>
    <source>
        <strain evidence="1 2">NCTC13489</strain>
    </source>
</reference>
<accession>A0A448NRH2</accession>